<feature type="domain" description="Helicase Helix-turn-helix" evidence="1">
    <location>
        <begin position="241"/>
        <end position="327"/>
    </location>
</feature>
<evidence type="ECO:0000259" key="1">
    <source>
        <dbReference type="Pfam" id="PF14493"/>
    </source>
</evidence>
<evidence type="ECO:0000313" key="2">
    <source>
        <dbReference type="EMBL" id="MFC4718948.1"/>
    </source>
</evidence>
<dbReference type="Pfam" id="PF14493">
    <property type="entry name" value="HTH_40"/>
    <property type="match status" value="1"/>
</dbReference>
<protein>
    <submittedName>
        <fullName evidence="2">Helix-turn-helix domain-containing protein</fullName>
    </submittedName>
</protein>
<name>A0ABV9MWH7_9ENTE</name>
<proteinExistence type="predicted"/>
<gene>
    <name evidence="2" type="ORF">ACFO5I_04300</name>
</gene>
<sequence>MDTIILALFQRKHKLKPTTTYHILVGRRSTSILSYAFFNDLLPVFGSFPELKEEDYRRILEQLMIQGKLEKIQSGELRYRAQLEVDQSEILFFDQIDYFNYGKKEAQTWRLIQFLVQVASYYGKSKAYLPLENSPYYLNRTRFFVKQHHSNLRQTIYEELQMLLSELPNDTANFIARSFNGYQTSGAVFFQLLPEEQQGQPWTRLAISARLHPFFKVLENQPTFLMAQFIAPILQENKNQSALQTKRLYKKGLTLEQIGQQRQIKQSTLNDHLLEWALMDETFPYSQFLTPTAYQLLANLPENSWEYAYKELALSENISFFELRLYQIQMKRGKVC</sequence>
<dbReference type="Proteomes" id="UP001595969">
    <property type="component" value="Unassembled WGS sequence"/>
</dbReference>
<dbReference type="InterPro" id="IPR029491">
    <property type="entry name" value="Helicase_HTH"/>
</dbReference>
<keyword evidence="3" id="KW-1185">Reference proteome</keyword>
<organism evidence="2 3">
    <name type="scientific">Enterococcus lemanii</name>
    <dbReference type="NCBI Taxonomy" id="1159752"/>
    <lineage>
        <taxon>Bacteria</taxon>
        <taxon>Bacillati</taxon>
        <taxon>Bacillota</taxon>
        <taxon>Bacilli</taxon>
        <taxon>Lactobacillales</taxon>
        <taxon>Enterococcaceae</taxon>
        <taxon>Enterococcus</taxon>
    </lineage>
</organism>
<reference evidence="3" key="1">
    <citation type="journal article" date="2019" name="Int. J. Syst. Evol. Microbiol.">
        <title>The Global Catalogue of Microorganisms (GCM) 10K type strain sequencing project: providing services to taxonomists for standard genome sequencing and annotation.</title>
        <authorList>
            <consortium name="The Broad Institute Genomics Platform"/>
            <consortium name="The Broad Institute Genome Sequencing Center for Infectious Disease"/>
            <person name="Wu L."/>
            <person name="Ma J."/>
        </authorList>
    </citation>
    <scope>NUCLEOTIDE SEQUENCE [LARGE SCALE GENOMIC DNA]</scope>
    <source>
        <strain evidence="3">CGMCC 1.19032</strain>
    </source>
</reference>
<comment type="caution">
    <text evidence="2">The sequence shown here is derived from an EMBL/GenBank/DDBJ whole genome shotgun (WGS) entry which is preliminary data.</text>
</comment>
<evidence type="ECO:0000313" key="3">
    <source>
        <dbReference type="Proteomes" id="UP001595969"/>
    </source>
</evidence>
<dbReference type="RefSeq" id="WP_204654225.1">
    <property type="nucleotide sequence ID" value="NZ_JAFBFD010000022.1"/>
</dbReference>
<dbReference type="EMBL" id="JBHSGS010000022">
    <property type="protein sequence ID" value="MFC4718948.1"/>
    <property type="molecule type" value="Genomic_DNA"/>
</dbReference>
<accession>A0ABV9MWH7</accession>